<gene>
    <name evidence="2" type="ORF">AKAME5_001120900</name>
</gene>
<evidence type="ECO:0000256" key="1">
    <source>
        <dbReference type="SAM" id="MobiDB-lite"/>
    </source>
</evidence>
<dbReference type="EMBL" id="BRZM01000037">
    <property type="protein sequence ID" value="GLD59188.1"/>
    <property type="molecule type" value="Genomic_DNA"/>
</dbReference>
<keyword evidence="3" id="KW-1185">Reference proteome</keyword>
<name>A0AAD3MQH5_LATJO</name>
<dbReference type="AlphaFoldDB" id="A0AAD3MQH5"/>
<feature type="region of interest" description="Disordered" evidence="1">
    <location>
        <begin position="27"/>
        <end position="75"/>
    </location>
</feature>
<organism evidence="2 3">
    <name type="scientific">Lates japonicus</name>
    <name type="common">Japanese lates</name>
    <dbReference type="NCBI Taxonomy" id="270547"/>
    <lineage>
        <taxon>Eukaryota</taxon>
        <taxon>Metazoa</taxon>
        <taxon>Chordata</taxon>
        <taxon>Craniata</taxon>
        <taxon>Vertebrata</taxon>
        <taxon>Euteleostomi</taxon>
        <taxon>Actinopterygii</taxon>
        <taxon>Neopterygii</taxon>
        <taxon>Teleostei</taxon>
        <taxon>Neoteleostei</taxon>
        <taxon>Acanthomorphata</taxon>
        <taxon>Carangaria</taxon>
        <taxon>Carangaria incertae sedis</taxon>
        <taxon>Centropomidae</taxon>
        <taxon>Lates</taxon>
    </lineage>
</organism>
<comment type="caution">
    <text evidence="2">The sequence shown here is derived from an EMBL/GenBank/DDBJ whole genome shotgun (WGS) entry which is preliminary data.</text>
</comment>
<reference evidence="2" key="1">
    <citation type="submission" date="2022-08" db="EMBL/GenBank/DDBJ databases">
        <title>Genome sequencing of akame (Lates japonicus).</title>
        <authorList>
            <person name="Hashiguchi Y."/>
            <person name="Takahashi H."/>
        </authorList>
    </citation>
    <scope>NUCLEOTIDE SEQUENCE</scope>
    <source>
        <strain evidence="2">Kochi</strain>
    </source>
</reference>
<proteinExistence type="predicted"/>
<evidence type="ECO:0000313" key="2">
    <source>
        <dbReference type="EMBL" id="GLD59188.1"/>
    </source>
</evidence>
<sequence length="75" mass="8256">MRHLHPDCWVKKWAVQDFISGFTFSQPPPFSPSRASESVGRQVPAPTSSQLPAQSIHSRSPLLTGQSHCSKLRGS</sequence>
<dbReference type="Proteomes" id="UP001279410">
    <property type="component" value="Unassembled WGS sequence"/>
</dbReference>
<feature type="compositionally biased region" description="Polar residues" evidence="1">
    <location>
        <begin position="45"/>
        <end position="69"/>
    </location>
</feature>
<accession>A0AAD3MQH5</accession>
<evidence type="ECO:0000313" key="3">
    <source>
        <dbReference type="Proteomes" id="UP001279410"/>
    </source>
</evidence>
<protein>
    <submittedName>
        <fullName evidence="2">Brevican core protein-like isoform X1</fullName>
    </submittedName>
</protein>